<dbReference type="InterPro" id="IPR051175">
    <property type="entry name" value="CLK_kinases"/>
</dbReference>
<comment type="function">
    <text evidence="1">Component of the EKC/KEOPS complex that is required for the formation of a threonylcarbamoyl group on adenosine at position 37 (t(6)A37) in tRNAs that read codons beginning with adenine. The complex is probably involved in the transfer of the threonylcarbamoyl moiety of threonylcarbamoyl-AMP (TC-AMP) to the N6 group of A37. BUD32 has ATPase activity in the context of the EKC/KEOPS complex and likely plays a supporting role to the catalytic subunit KAE1. The EKC/KEOPS complex also promotes both telomere uncapping and telomere elongation. The complex is required for efficient recruitment of transcriptional coactivators.</text>
</comment>
<evidence type="ECO:0000313" key="19">
    <source>
        <dbReference type="Proteomes" id="UP001161757"/>
    </source>
</evidence>
<evidence type="ECO:0000256" key="4">
    <source>
        <dbReference type="ARBA" id="ARBA00012513"/>
    </source>
</evidence>
<evidence type="ECO:0000256" key="11">
    <source>
        <dbReference type="ARBA" id="ARBA00022840"/>
    </source>
</evidence>
<proteinExistence type="predicted"/>
<organism evidence="18 19">
    <name type="scientific">Exophiala dermatitidis</name>
    <name type="common">Black yeast-like fungus</name>
    <name type="synonym">Wangiella dermatitidis</name>
    <dbReference type="NCBI Taxonomy" id="5970"/>
    <lineage>
        <taxon>Eukaryota</taxon>
        <taxon>Fungi</taxon>
        <taxon>Dikarya</taxon>
        <taxon>Ascomycota</taxon>
        <taxon>Pezizomycotina</taxon>
        <taxon>Eurotiomycetes</taxon>
        <taxon>Chaetothyriomycetidae</taxon>
        <taxon>Chaetothyriales</taxon>
        <taxon>Herpotrichiellaceae</taxon>
        <taxon>Exophiala</taxon>
    </lineage>
</organism>
<keyword evidence="10" id="KW-0418">Kinase</keyword>
<keyword evidence="12" id="KW-0158">Chromosome</keyword>
<evidence type="ECO:0000256" key="3">
    <source>
        <dbReference type="ARBA" id="ARBA00011534"/>
    </source>
</evidence>
<keyword evidence="12" id="KW-0779">Telomere</keyword>
<dbReference type="Gene3D" id="1.10.510.10">
    <property type="entry name" value="Transferase(Phosphotransferase) domain 1"/>
    <property type="match status" value="1"/>
</dbReference>
<comment type="catalytic activity">
    <reaction evidence="15">
        <text>L-threonyl-[protein] + ATP = O-phospho-L-threonyl-[protein] + ADP + H(+)</text>
        <dbReference type="Rhea" id="RHEA:46608"/>
        <dbReference type="Rhea" id="RHEA-COMP:11060"/>
        <dbReference type="Rhea" id="RHEA-COMP:11605"/>
        <dbReference type="ChEBI" id="CHEBI:15378"/>
        <dbReference type="ChEBI" id="CHEBI:30013"/>
        <dbReference type="ChEBI" id="CHEBI:30616"/>
        <dbReference type="ChEBI" id="CHEBI:61977"/>
        <dbReference type="ChEBI" id="CHEBI:456216"/>
        <dbReference type="EC" id="2.7.11.1"/>
    </reaction>
</comment>
<comment type="subcellular location">
    <subcellularLocation>
        <location evidence="2">Chromosome</location>
        <location evidence="2">Telomere</location>
    </subcellularLocation>
</comment>
<dbReference type="PANTHER" id="PTHR45646">
    <property type="entry name" value="SERINE/THREONINE-PROTEIN KINASE DOA-RELATED"/>
    <property type="match status" value="1"/>
</dbReference>
<dbReference type="GO" id="GO:0004674">
    <property type="term" value="F:protein serine/threonine kinase activity"/>
    <property type="evidence" value="ECO:0007669"/>
    <property type="project" value="UniProtKB-KW"/>
</dbReference>
<dbReference type="InterPro" id="IPR011009">
    <property type="entry name" value="Kinase-like_dom_sf"/>
</dbReference>
<sequence>MKASRSSSALLRILRTRRSGNTAFPVFRFTRWIYPTLCPLTVPGSLQCQQLPMAFSVSTRAISSLPRTFPTDGFEMLPLHEKYEEEGIPGYKAERFYPVRLGEVFESRYQVVAKLGFGTVSTVWLCRDLEENVLLTLKVCIAGEDCTSEFAVSDLVNSTDGNHPGKARLRIVLNHFQIQGHNGTTHRCLLYTPLGLTETDFRNLLPEKVFSKGLLQQSLLLILGGLDFLHQIGVVHTDLSPNNILLGIRDDDDAIAKVERAEQENPSARKVLPDGRVIHLSYTMPLTDGEPMITDFGAARLGEPGKKQKFVGDVMPGFYRAPEIILGMEWDDKIDIWAVGLMMWDLLEGHRLFRAVKDGYLDDELHLAEMVALMGPPPKEALERARAQERSSASRYWDDQGNWIASTPIPNQSLETLESRLDGNDKMLFLALMRKILRWRPEDRPSALELLEDEFLCQCIPPP</sequence>
<dbReference type="InterPro" id="IPR008266">
    <property type="entry name" value="Tyr_kinase_AS"/>
</dbReference>
<evidence type="ECO:0000256" key="5">
    <source>
        <dbReference type="ARBA" id="ARBA00013948"/>
    </source>
</evidence>
<dbReference type="PROSITE" id="PS00109">
    <property type="entry name" value="PROTEIN_KINASE_TYR"/>
    <property type="match status" value="1"/>
</dbReference>
<dbReference type="Proteomes" id="UP001161757">
    <property type="component" value="Unassembled WGS sequence"/>
</dbReference>
<keyword evidence="9" id="KW-0547">Nucleotide-binding</keyword>
<evidence type="ECO:0000256" key="16">
    <source>
        <dbReference type="ARBA" id="ARBA00048679"/>
    </source>
</evidence>
<accession>A0AAN6IYL6</accession>
<evidence type="ECO:0000259" key="17">
    <source>
        <dbReference type="PROSITE" id="PS50011"/>
    </source>
</evidence>
<evidence type="ECO:0000256" key="7">
    <source>
        <dbReference type="ARBA" id="ARBA00022527"/>
    </source>
</evidence>
<dbReference type="EMBL" id="JAJGCB010000002">
    <property type="protein sequence ID" value="KAJ8994888.1"/>
    <property type="molecule type" value="Genomic_DNA"/>
</dbReference>
<feature type="domain" description="Protein kinase" evidence="17">
    <location>
        <begin position="109"/>
        <end position="456"/>
    </location>
</feature>
<keyword evidence="11" id="KW-0067">ATP-binding</keyword>
<evidence type="ECO:0000256" key="1">
    <source>
        <dbReference type="ARBA" id="ARBA00003747"/>
    </source>
</evidence>
<name>A0AAN6IYL6_EXODE</name>
<comment type="caution">
    <text evidence="18">The sequence shown here is derived from an EMBL/GenBank/DDBJ whole genome shotgun (WGS) entry which is preliminary data.</text>
</comment>
<dbReference type="GO" id="GO:0043484">
    <property type="term" value="P:regulation of RNA splicing"/>
    <property type="evidence" value="ECO:0007669"/>
    <property type="project" value="TreeGrafter"/>
</dbReference>
<evidence type="ECO:0000256" key="12">
    <source>
        <dbReference type="ARBA" id="ARBA00022895"/>
    </source>
</evidence>
<keyword evidence="8" id="KW-0808">Transferase</keyword>
<evidence type="ECO:0000256" key="10">
    <source>
        <dbReference type="ARBA" id="ARBA00022777"/>
    </source>
</evidence>
<dbReference type="Pfam" id="PF00069">
    <property type="entry name" value="Pkinase"/>
    <property type="match status" value="1"/>
</dbReference>
<evidence type="ECO:0000256" key="9">
    <source>
        <dbReference type="ARBA" id="ARBA00022741"/>
    </source>
</evidence>
<comment type="subunit">
    <text evidence="3">Component of the EKC/KEOPS complex composed of at least BUD32, CGI121, GON7, KAE1 and PCC1; the whole complex dimerizes.</text>
</comment>
<evidence type="ECO:0000256" key="13">
    <source>
        <dbReference type="ARBA" id="ARBA00030980"/>
    </source>
</evidence>
<dbReference type="PANTHER" id="PTHR45646:SF11">
    <property type="entry name" value="SERINE_THREONINE-PROTEIN KINASE DOA"/>
    <property type="match status" value="1"/>
</dbReference>
<dbReference type="PROSITE" id="PS50011">
    <property type="entry name" value="PROTEIN_KINASE_DOM"/>
    <property type="match status" value="1"/>
</dbReference>
<evidence type="ECO:0000256" key="15">
    <source>
        <dbReference type="ARBA" id="ARBA00047899"/>
    </source>
</evidence>
<dbReference type="GO" id="GO:0005634">
    <property type="term" value="C:nucleus"/>
    <property type="evidence" value="ECO:0007669"/>
    <property type="project" value="TreeGrafter"/>
</dbReference>
<protein>
    <recommendedName>
        <fullName evidence="6">EKC/KEOPS complex subunit BUD32</fullName>
        <ecNumber evidence="4">2.7.11.1</ecNumber>
    </recommendedName>
    <alternativeName>
        <fullName evidence="13 14">Atypical Serine/threonine protein kinase BUD32</fullName>
    </alternativeName>
    <alternativeName>
        <fullName evidence="5">EKC/KEOPS complex subunit bud32</fullName>
    </alternativeName>
</protein>
<dbReference type="EC" id="2.7.11.1" evidence="4"/>
<dbReference type="Gene3D" id="3.30.200.20">
    <property type="entry name" value="Phosphorylase Kinase, domain 1"/>
    <property type="match status" value="1"/>
</dbReference>
<reference evidence="18" key="1">
    <citation type="submission" date="2023-01" db="EMBL/GenBank/DDBJ databases">
        <title>Exophiala dermititidis isolated from Cystic Fibrosis Patient.</title>
        <authorList>
            <person name="Kurbessoian T."/>
            <person name="Crocker A."/>
            <person name="Murante D."/>
            <person name="Hogan D.A."/>
            <person name="Stajich J.E."/>
        </authorList>
    </citation>
    <scope>NUCLEOTIDE SEQUENCE</scope>
    <source>
        <strain evidence="18">Ex8</strain>
    </source>
</reference>
<comment type="catalytic activity">
    <reaction evidence="16">
        <text>L-seryl-[protein] + ATP = O-phospho-L-seryl-[protein] + ADP + H(+)</text>
        <dbReference type="Rhea" id="RHEA:17989"/>
        <dbReference type="Rhea" id="RHEA-COMP:9863"/>
        <dbReference type="Rhea" id="RHEA-COMP:11604"/>
        <dbReference type="ChEBI" id="CHEBI:15378"/>
        <dbReference type="ChEBI" id="CHEBI:29999"/>
        <dbReference type="ChEBI" id="CHEBI:30616"/>
        <dbReference type="ChEBI" id="CHEBI:83421"/>
        <dbReference type="ChEBI" id="CHEBI:456216"/>
        <dbReference type="EC" id="2.7.11.1"/>
    </reaction>
</comment>
<dbReference type="InterPro" id="IPR000719">
    <property type="entry name" value="Prot_kinase_dom"/>
</dbReference>
<dbReference type="GO" id="GO:0000781">
    <property type="term" value="C:chromosome, telomeric region"/>
    <property type="evidence" value="ECO:0007669"/>
    <property type="project" value="UniProtKB-SubCell"/>
</dbReference>
<evidence type="ECO:0000256" key="14">
    <source>
        <dbReference type="ARBA" id="ARBA00033194"/>
    </source>
</evidence>
<dbReference type="GO" id="GO:0005524">
    <property type="term" value="F:ATP binding"/>
    <property type="evidence" value="ECO:0007669"/>
    <property type="project" value="UniProtKB-KW"/>
</dbReference>
<dbReference type="AlphaFoldDB" id="A0AAN6IYL6"/>
<evidence type="ECO:0000256" key="8">
    <source>
        <dbReference type="ARBA" id="ARBA00022679"/>
    </source>
</evidence>
<evidence type="ECO:0000313" key="18">
    <source>
        <dbReference type="EMBL" id="KAJ8994888.1"/>
    </source>
</evidence>
<keyword evidence="7" id="KW-0723">Serine/threonine-protein kinase</keyword>
<evidence type="ECO:0000256" key="6">
    <source>
        <dbReference type="ARBA" id="ARBA00019973"/>
    </source>
</evidence>
<evidence type="ECO:0000256" key="2">
    <source>
        <dbReference type="ARBA" id="ARBA00004574"/>
    </source>
</evidence>
<dbReference type="SUPFAM" id="SSF56112">
    <property type="entry name" value="Protein kinase-like (PK-like)"/>
    <property type="match status" value="1"/>
</dbReference>
<gene>
    <name evidence="18" type="ORF">HRR80_001585</name>
</gene>